<evidence type="ECO:0000313" key="2">
    <source>
        <dbReference type="EMBL" id="TFF19670.1"/>
    </source>
</evidence>
<evidence type="ECO:0000313" key="3">
    <source>
        <dbReference type="Proteomes" id="UP000298179"/>
    </source>
</evidence>
<keyword evidence="3" id="KW-1185">Reference proteome</keyword>
<dbReference type="EMBL" id="SOZD01000006">
    <property type="protein sequence ID" value="TFF19670.1"/>
    <property type="molecule type" value="Genomic_DNA"/>
</dbReference>
<organism evidence="2 3">
    <name type="scientific">Jiella endophytica</name>
    <dbReference type="NCBI Taxonomy" id="2558362"/>
    <lineage>
        <taxon>Bacteria</taxon>
        <taxon>Pseudomonadati</taxon>
        <taxon>Pseudomonadota</taxon>
        <taxon>Alphaproteobacteria</taxon>
        <taxon>Hyphomicrobiales</taxon>
        <taxon>Aurantimonadaceae</taxon>
        <taxon>Jiella</taxon>
    </lineage>
</organism>
<keyword evidence="1" id="KW-1133">Transmembrane helix</keyword>
<feature type="transmembrane region" description="Helical" evidence="1">
    <location>
        <begin position="29"/>
        <end position="50"/>
    </location>
</feature>
<sequence>MGPGNLDGTEDEKPLDPAAERLRRKMVRLLVVSVGIMIVGVMAVLGVVVYKTLPKAKGLGEGVASLTVPAGETIVSIAMDGDRALLHTRAEGGEHLLVVALADGRILKRIDIATAAGK</sequence>
<comment type="caution">
    <text evidence="2">The sequence shown here is derived from an EMBL/GenBank/DDBJ whole genome shotgun (WGS) entry which is preliminary data.</text>
</comment>
<protein>
    <recommendedName>
        <fullName evidence="4">Fimbrial protein</fullName>
    </recommendedName>
</protein>
<dbReference type="AlphaFoldDB" id="A0A4Y8RE60"/>
<gene>
    <name evidence="2" type="ORF">E3C22_18410</name>
</gene>
<accession>A0A4Y8RE60</accession>
<evidence type="ECO:0000256" key="1">
    <source>
        <dbReference type="SAM" id="Phobius"/>
    </source>
</evidence>
<evidence type="ECO:0008006" key="4">
    <source>
        <dbReference type="Google" id="ProtNLM"/>
    </source>
</evidence>
<reference evidence="2 3" key="1">
    <citation type="submission" date="2019-03" db="EMBL/GenBank/DDBJ databases">
        <title>Jiella endophytica sp. nov., a novel endophytic bacterium isolated from root of Ficus microcarpa Linn. f.</title>
        <authorList>
            <person name="Tuo L."/>
        </authorList>
    </citation>
    <scope>NUCLEOTIDE SEQUENCE [LARGE SCALE GENOMIC DNA]</scope>
    <source>
        <strain evidence="2 3">CBS5Q-3</strain>
    </source>
</reference>
<dbReference type="Proteomes" id="UP000298179">
    <property type="component" value="Unassembled WGS sequence"/>
</dbReference>
<dbReference type="RefSeq" id="WP_134763350.1">
    <property type="nucleotide sequence ID" value="NZ_SOZD01000006.1"/>
</dbReference>
<proteinExistence type="predicted"/>
<dbReference type="OrthoDB" id="7869382at2"/>
<keyword evidence="1" id="KW-0812">Transmembrane</keyword>
<keyword evidence="1" id="KW-0472">Membrane</keyword>
<name>A0A4Y8RE60_9HYPH</name>